<evidence type="ECO:0000259" key="11">
    <source>
        <dbReference type="PROSITE" id="PS51898"/>
    </source>
</evidence>
<dbReference type="InterPro" id="IPR013762">
    <property type="entry name" value="Integrase-like_cat_sf"/>
</dbReference>
<dbReference type="AlphaFoldDB" id="A0A4V5LSU4"/>
<gene>
    <name evidence="9" type="primary">xerC</name>
    <name evidence="13" type="ORF">E5161_03240</name>
</gene>
<dbReference type="InterPro" id="IPR011010">
    <property type="entry name" value="DNA_brk_join_enz"/>
</dbReference>
<dbReference type="Gene3D" id="1.10.150.130">
    <property type="match status" value="1"/>
</dbReference>
<keyword evidence="8 9" id="KW-0131">Cell cycle</keyword>
<protein>
    <recommendedName>
        <fullName evidence="9">Tyrosine recombinase XerC</fullName>
    </recommendedName>
</protein>
<comment type="subcellular location">
    <subcellularLocation>
        <location evidence="1 9">Cytoplasm</location>
    </subcellularLocation>
</comment>
<dbReference type="InterPro" id="IPR010998">
    <property type="entry name" value="Integrase_recombinase_N"/>
</dbReference>
<evidence type="ECO:0000256" key="10">
    <source>
        <dbReference type="SAM" id="MobiDB-lite"/>
    </source>
</evidence>
<dbReference type="InterPro" id="IPR044068">
    <property type="entry name" value="CB"/>
</dbReference>
<dbReference type="OrthoDB" id="9801717at2"/>
<name>A0A4V5LSU4_9BACL</name>
<evidence type="ECO:0000256" key="5">
    <source>
        <dbReference type="ARBA" id="ARBA00022908"/>
    </source>
</evidence>
<dbReference type="GO" id="GO:0051301">
    <property type="term" value="P:cell division"/>
    <property type="evidence" value="ECO:0007669"/>
    <property type="project" value="UniProtKB-KW"/>
</dbReference>
<keyword evidence="2 9" id="KW-0963">Cytoplasm</keyword>
<dbReference type="Pfam" id="PF02899">
    <property type="entry name" value="Phage_int_SAM_1"/>
    <property type="match status" value="1"/>
</dbReference>
<keyword evidence="3 9" id="KW-0132">Cell division</keyword>
<dbReference type="PROSITE" id="PS51900">
    <property type="entry name" value="CB"/>
    <property type="match status" value="1"/>
</dbReference>
<dbReference type="InterPro" id="IPR004107">
    <property type="entry name" value="Integrase_SAM-like_N"/>
</dbReference>
<dbReference type="GO" id="GO:0005737">
    <property type="term" value="C:cytoplasm"/>
    <property type="evidence" value="ECO:0007669"/>
    <property type="project" value="UniProtKB-SubCell"/>
</dbReference>
<dbReference type="InterPro" id="IPR023009">
    <property type="entry name" value="Tyrosine_recombinase_XerC/XerD"/>
</dbReference>
<comment type="subunit">
    <text evidence="9">Forms a cyclic heterotetrameric complex composed of two molecules of XerC and two molecules of XerD.</text>
</comment>
<keyword evidence="6 9" id="KW-0238">DNA-binding</keyword>
<organism evidence="13 14">
    <name type="scientific">Cohnella pontilimi</name>
    <dbReference type="NCBI Taxonomy" id="2564100"/>
    <lineage>
        <taxon>Bacteria</taxon>
        <taxon>Bacillati</taxon>
        <taxon>Bacillota</taxon>
        <taxon>Bacilli</taxon>
        <taxon>Bacillales</taxon>
        <taxon>Paenibacillaceae</taxon>
        <taxon>Cohnella</taxon>
    </lineage>
</organism>
<evidence type="ECO:0000256" key="2">
    <source>
        <dbReference type="ARBA" id="ARBA00022490"/>
    </source>
</evidence>
<proteinExistence type="inferred from homology"/>
<evidence type="ECO:0000256" key="4">
    <source>
        <dbReference type="ARBA" id="ARBA00022829"/>
    </source>
</evidence>
<sequence>MEKWVQAYERYLSEDRSVSGNTRLGYSRDLRHFSDAMEAQGLKTPQDLQPFHIQAYLNRLRQEGKSAATLARRLVSVRGLCKFGIIERYIDRDPTLQLEIPKPERKAPRVLTLAEVEKLLDAPEASTPQGLRDKAMLELLYGTGLRVSELMALDVADVHLEMGFLQCSAGSGRERIVPVGGASVHWLREYLKQARPVLAKNERSGSILFPNHLGTRMTRQGFWKIVKKYASESGISSELTPHSLRHSFAVHLLDNGADVRAVQEMLGHASPQTTQKYEPSVRSKVKEVYDRTHPRARS</sequence>
<dbReference type="PROSITE" id="PS51898">
    <property type="entry name" value="TYR_RECOMBINASE"/>
    <property type="match status" value="1"/>
</dbReference>
<keyword evidence="4 9" id="KW-0159">Chromosome partition</keyword>
<dbReference type="GO" id="GO:0006313">
    <property type="term" value="P:DNA transposition"/>
    <property type="evidence" value="ECO:0007669"/>
    <property type="project" value="UniProtKB-UniRule"/>
</dbReference>
<comment type="function">
    <text evidence="9">Site-specific tyrosine recombinase, which acts by catalyzing the cutting and rejoining of the recombining DNA molecules. The XerC-XerD complex is essential to convert dimers of the bacterial chromosome into monomers to permit their segregation at cell division. It also contributes to the segregational stability of plasmids.</text>
</comment>
<comment type="similarity">
    <text evidence="9">Belongs to the 'phage' integrase family. XerC subfamily.</text>
</comment>
<evidence type="ECO:0000313" key="13">
    <source>
        <dbReference type="EMBL" id="TJY44409.1"/>
    </source>
</evidence>
<evidence type="ECO:0000256" key="1">
    <source>
        <dbReference type="ARBA" id="ARBA00004496"/>
    </source>
</evidence>
<dbReference type="SUPFAM" id="SSF56349">
    <property type="entry name" value="DNA breaking-rejoining enzymes"/>
    <property type="match status" value="1"/>
</dbReference>
<feature type="region of interest" description="Disordered" evidence="10">
    <location>
        <begin position="268"/>
        <end position="298"/>
    </location>
</feature>
<feature type="active site" evidence="9">
    <location>
        <position position="268"/>
    </location>
</feature>
<dbReference type="InterPro" id="IPR050090">
    <property type="entry name" value="Tyrosine_recombinase_XerCD"/>
</dbReference>
<feature type="active site" evidence="9">
    <location>
        <position position="242"/>
    </location>
</feature>
<dbReference type="EMBL" id="SUPK01000001">
    <property type="protein sequence ID" value="TJY44409.1"/>
    <property type="molecule type" value="Genomic_DNA"/>
</dbReference>
<dbReference type="RefSeq" id="WP_136776218.1">
    <property type="nucleotide sequence ID" value="NZ_SUPK01000001.1"/>
</dbReference>
<feature type="domain" description="Core-binding (CB)" evidence="12">
    <location>
        <begin position="1"/>
        <end position="85"/>
    </location>
</feature>
<dbReference type="InterPro" id="IPR002104">
    <property type="entry name" value="Integrase_catalytic"/>
</dbReference>
<evidence type="ECO:0000256" key="3">
    <source>
        <dbReference type="ARBA" id="ARBA00022618"/>
    </source>
</evidence>
<keyword evidence="7 9" id="KW-0233">DNA recombination</keyword>
<evidence type="ECO:0000256" key="9">
    <source>
        <dbReference type="HAMAP-Rule" id="MF_01808"/>
    </source>
</evidence>
<evidence type="ECO:0000256" key="6">
    <source>
        <dbReference type="ARBA" id="ARBA00023125"/>
    </source>
</evidence>
<dbReference type="Proteomes" id="UP000309673">
    <property type="component" value="Unassembled WGS sequence"/>
</dbReference>
<dbReference type="GO" id="GO:0007059">
    <property type="term" value="P:chromosome segregation"/>
    <property type="evidence" value="ECO:0007669"/>
    <property type="project" value="UniProtKB-UniRule"/>
</dbReference>
<feature type="active site" evidence="9">
    <location>
        <position position="146"/>
    </location>
</feature>
<feature type="active site" evidence="9">
    <location>
        <position position="245"/>
    </location>
</feature>
<feature type="active site" description="O-(3'-phospho-DNA)-tyrosine intermediate" evidence="9">
    <location>
        <position position="277"/>
    </location>
</feature>
<dbReference type="NCBIfam" id="NF001399">
    <property type="entry name" value="PRK00283.1"/>
    <property type="match status" value="1"/>
</dbReference>
<dbReference type="PANTHER" id="PTHR30349">
    <property type="entry name" value="PHAGE INTEGRASE-RELATED"/>
    <property type="match status" value="1"/>
</dbReference>
<evidence type="ECO:0000256" key="7">
    <source>
        <dbReference type="ARBA" id="ARBA00023172"/>
    </source>
</evidence>
<evidence type="ECO:0000313" key="14">
    <source>
        <dbReference type="Proteomes" id="UP000309673"/>
    </source>
</evidence>
<evidence type="ECO:0000256" key="8">
    <source>
        <dbReference type="ARBA" id="ARBA00023306"/>
    </source>
</evidence>
<feature type="compositionally biased region" description="Basic and acidic residues" evidence="10">
    <location>
        <begin position="279"/>
        <end position="298"/>
    </location>
</feature>
<dbReference type="PANTHER" id="PTHR30349:SF81">
    <property type="entry name" value="TYROSINE RECOMBINASE XERC"/>
    <property type="match status" value="1"/>
</dbReference>
<comment type="caution">
    <text evidence="13">The sequence shown here is derived from an EMBL/GenBank/DDBJ whole genome shotgun (WGS) entry which is preliminary data.</text>
</comment>
<dbReference type="HAMAP" id="MF_01808">
    <property type="entry name" value="Recomb_XerC_XerD"/>
    <property type="match status" value="1"/>
</dbReference>
<keyword evidence="14" id="KW-1185">Reference proteome</keyword>
<dbReference type="CDD" id="cd00798">
    <property type="entry name" value="INT_XerDC_C"/>
    <property type="match status" value="1"/>
</dbReference>
<dbReference type="GO" id="GO:0009037">
    <property type="term" value="F:tyrosine-based site-specific recombinase activity"/>
    <property type="evidence" value="ECO:0007669"/>
    <property type="project" value="UniProtKB-UniRule"/>
</dbReference>
<feature type="domain" description="Tyr recombinase" evidence="11">
    <location>
        <begin position="106"/>
        <end position="290"/>
    </location>
</feature>
<comment type="caution">
    <text evidence="9">Lacks conserved residue(s) required for the propagation of feature annotation.</text>
</comment>
<keyword evidence="5 9" id="KW-0229">DNA integration</keyword>
<dbReference type="GO" id="GO:0003677">
    <property type="term" value="F:DNA binding"/>
    <property type="evidence" value="ECO:0007669"/>
    <property type="project" value="UniProtKB-UniRule"/>
</dbReference>
<reference evidence="13 14" key="1">
    <citation type="submission" date="2019-04" db="EMBL/GenBank/DDBJ databases">
        <title>Cohnella sp. nov., isolated from soil.</title>
        <authorList>
            <person name="Kim W."/>
        </authorList>
    </citation>
    <scope>NUCLEOTIDE SEQUENCE [LARGE SCALE GENOMIC DNA]</scope>
    <source>
        <strain evidence="13 14">CAU 1483</strain>
    </source>
</reference>
<evidence type="ECO:0000259" key="12">
    <source>
        <dbReference type="PROSITE" id="PS51900"/>
    </source>
</evidence>
<dbReference type="Pfam" id="PF00589">
    <property type="entry name" value="Phage_integrase"/>
    <property type="match status" value="1"/>
</dbReference>
<accession>A0A4V5LSU4</accession>
<dbReference type="Gene3D" id="1.10.443.10">
    <property type="entry name" value="Intergrase catalytic core"/>
    <property type="match status" value="1"/>
</dbReference>